<keyword evidence="10" id="KW-1185">Reference proteome</keyword>
<evidence type="ECO:0000313" key="9">
    <source>
        <dbReference type="EMBL" id="RUS83570.1"/>
    </source>
</evidence>
<dbReference type="PROSITE" id="PS50950">
    <property type="entry name" value="ZF_THAP"/>
    <property type="match status" value="1"/>
</dbReference>
<name>A0A3S1HPF8_ELYCH</name>
<comment type="caution">
    <text evidence="9">The sequence shown here is derived from an EMBL/GenBank/DDBJ whole genome shotgun (WGS) entry which is preliminary data.</text>
</comment>
<keyword evidence="6" id="KW-0175">Coiled coil</keyword>
<evidence type="ECO:0000256" key="6">
    <source>
        <dbReference type="SAM" id="Coils"/>
    </source>
</evidence>
<evidence type="ECO:0000256" key="2">
    <source>
        <dbReference type="ARBA" id="ARBA00022771"/>
    </source>
</evidence>
<feature type="domain" description="THAP-type" evidence="8">
    <location>
        <begin position="224"/>
        <end position="310"/>
    </location>
</feature>
<dbReference type="Proteomes" id="UP000271974">
    <property type="component" value="Unassembled WGS sequence"/>
</dbReference>
<evidence type="ECO:0000256" key="5">
    <source>
        <dbReference type="PROSITE-ProRule" id="PRU00309"/>
    </source>
</evidence>
<accession>A0A3S1HPF8</accession>
<feature type="region of interest" description="Disordered" evidence="7">
    <location>
        <begin position="58"/>
        <end position="81"/>
    </location>
</feature>
<evidence type="ECO:0000259" key="8">
    <source>
        <dbReference type="PROSITE" id="PS50950"/>
    </source>
</evidence>
<dbReference type="InterPro" id="IPR006612">
    <property type="entry name" value="THAP_Znf"/>
</dbReference>
<evidence type="ECO:0000256" key="4">
    <source>
        <dbReference type="ARBA" id="ARBA00023125"/>
    </source>
</evidence>
<keyword evidence="1" id="KW-0479">Metal-binding</keyword>
<keyword evidence="4 5" id="KW-0238">DNA-binding</keyword>
<organism evidence="9 10">
    <name type="scientific">Elysia chlorotica</name>
    <name type="common">Eastern emerald elysia</name>
    <name type="synonym">Sea slug</name>
    <dbReference type="NCBI Taxonomy" id="188477"/>
    <lineage>
        <taxon>Eukaryota</taxon>
        <taxon>Metazoa</taxon>
        <taxon>Spiralia</taxon>
        <taxon>Lophotrochozoa</taxon>
        <taxon>Mollusca</taxon>
        <taxon>Gastropoda</taxon>
        <taxon>Heterobranchia</taxon>
        <taxon>Euthyneura</taxon>
        <taxon>Panpulmonata</taxon>
        <taxon>Sacoglossa</taxon>
        <taxon>Placobranchoidea</taxon>
        <taxon>Plakobranchidae</taxon>
        <taxon>Elysia</taxon>
    </lineage>
</organism>
<proteinExistence type="predicted"/>
<keyword evidence="3" id="KW-0862">Zinc</keyword>
<keyword evidence="2 5" id="KW-0863">Zinc-finger</keyword>
<dbReference type="GO" id="GO:0003677">
    <property type="term" value="F:DNA binding"/>
    <property type="evidence" value="ECO:0007669"/>
    <property type="project" value="UniProtKB-UniRule"/>
</dbReference>
<protein>
    <recommendedName>
        <fullName evidence="8">THAP-type domain-containing protein</fullName>
    </recommendedName>
</protein>
<evidence type="ECO:0000256" key="1">
    <source>
        <dbReference type="ARBA" id="ARBA00022723"/>
    </source>
</evidence>
<reference evidence="9 10" key="1">
    <citation type="submission" date="2019-01" db="EMBL/GenBank/DDBJ databases">
        <title>A draft genome assembly of the solar-powered sea slug Elysia chlorotica.</title>
        <authorList>
            <person name="Cai H."/>
            <person name="Li Q."/>
            <person name="Fang X."/>
            <person name="Li J."/>
            <person name="Curtis N.E."/>
            <person name="Altenburger A."/>
            <person name="Shibata T."/>
            <person name="Feng M."/>
            <person name="Maeda T."/>
            <person name="Schwartz J.A."/>
            <person name="Shigenobu S."/>
            <person name="Lundholm N."/>
            <person name="Nishiyama T."/>
            <person name="Yang H."/>
            <person name="Hasebe M."/>
            <person name="Li S."/>
            <person name="Pierce S.K."/>
            <person name="Wang J."/>
        </authorList>
    </citation>
    <scope>NUCLEOTIDE SEQUENCE [LARGE SCALE GENOMIC DNA]</scope>
    <source>
        <strain evidence="9">EC2010</strain>
        <tissue evidence="9">Whole organism of an adult</tissue>
    </source>
</reference>
<evidence type="ECO:0000313" key="10">
    <source>
        <dbReference type="Proteomes" id="UP000271974"/>
    </source>
</evidence>
<dbReference type="Pfam" id="PF05485">
    <property type="entry name" value="THAP"/>
    <property type="match status" value="1"/>
</dbReference>
<dbReference type="GO" id="GO:0008270">
    <property type="term" value="F:zinc ion binding"/>
    <property type="evidence" value="ECO:0007669"/>
    <property type="project" value="UniProtKB-KW"/>
</dbReference>
<evidence type="ECO:0000256" key="3">
    <source>
        <dbReference type="ARBA" id="ARBA00022833"/>
    </source>
</evidence>
<dbReference type="InterPro" id="IPR011011">
    <property type="entry name" value="Znf_FYVE_PHD"/>
</dbReference>
<dbReference type="AlphaFoldDB" id="A0A3S1HPF8"/>
<gene>
    <name evidence="9" type="ORF">EGW08_008676</name>
</gene>
<dbReference type="SUPFAM" id="SSF57903">
    <property type="entry name" value="FYVE/PHD zinc finger"/>
    <property type="match status" value="1"/>
</dbReference>
<dbReference type="SUPFAM" id="SSF57716">
    <property type="entry name" value="Glucocorticoid receptor-like (DNA-binding domain)"/>
    <property type="match status" value="1"/>
</dbReference>
<dbReference type="OrthoDB" id="6118526at2759"/>
<dbReference type="STRING" id="188477.A0A3S1HPF8"/>
<dbReference type="EMBL" id="RQTK01000239">
    <property type="protein sequence ID" value="RUS83570.1"/>
    <property type="molecule type" value="Genomic_DNA"/>
</dbReference>
<feature type="coiled-coil region" evidence="6">
    <location>
        <begin position="363"/>
        <end position="390"/>
    </location>
</feature>
<evidence type="ECO:0000256" key="7">
    <source>
        <dbReference type="SAM" id="MobiDB-lite"/>
    </source>
</evidence>
<sequence length="436" mass="49264">MESMLYGLTVIDVRRLAYDLAEKQGIGHRFNKTTELAGVDWMEGFLKRNPTVSIRRPEAVKAKQLREKARQGKAKPTKDVLSDSDEDEYPCLVCGEDFSRSKPGEKWVTCVACEKWSHEECTHGLGLYICQNCDTDDSASELPSFTVSHATGDVLNADLPSHLNYNCLQARIEARRLLQQFMVDAYAKIESERLQFLRADNYKDLRDTIVNQDGDPRNVGQKAIETTLDSHAPRTTRTIPQRQHAPWFSESIPEAKKCSKWVINLRRADLHLKNIKHKTMCSVHFEENTYNCPSDIATSRLLPSAVPTIIACPNPRLSASCRPPPKKRCVDTCESIGLEAGESLCADSDPSEDELTCTDGTKIESSEEKLQKLEKELPKAKLALKHYQSRNKLLCKQVKRLKTANEKCVAKEFEKAIKFDLENFLKQLPPLPSVLS</sequence>